<sequence length="140" mass="15944">MEYLRTECIGLHQRELEACFDPSNIVLTPNGQPIVAHNLVINGPKLVPGKQSPALDAWMKIQLQDFVNFFTYRKLDLSDWDLLMARKQGRRASHVRLLEHFTSHAIPSFSEAASRPSDLQRLRYGPAHMFIDPPPPSNVL</sequence>
<evidence type="ECO:0000313" key="2">
    <source>
        <dbReference type="Proteomes" id="UP000807025"/>
    </source>
</evidence>
<evidence type="ECO:0000313" key="1">
    <source>
        <dbReference type="EMBL" id="KAF9487563.1"/>
    </source>
</evidence>
<keyword evidence="2" id="KW-1185">Reference proteome</keyword>
<dbReference type="OrthoDB" id="3011275at2759"/>
<dbReference type="EMBL" id="MU154766">
    <property type="protein sequence ID" value="KAF9487563.1"/>
    <property type="molecule type" value="Genomic_DNA"/>
</dbReference>
<protein>
    <submittedName>
        <fullName evidence="1">Uncharacterized protein</fullName>
    </submittedName>
</protein>
<dbReference type="Proteomes" id="UP000807025">
    <property type="component" value="Unassembled WGS sequence"/>
</dbReference>
<dbReference type="AlphaFoldDB" id="A0A9P5ZGE8"/>
<gene>
    <name evidence="1" type="ORF">BDN71DRAFT_1458390</name>
</gene>
<accession>A0A9P5ZGE8</accession>
<reference evidence="1" key="1">
    <citation type="submission" date="2020-11" db="EMBL/GenBank/DDBJ databases">
        <authorList>
            <consortium name="DOE Joint Genome Institute"/>
            <person name="Ahrendt S."/>
            <person name="Riley R."/>
            <person name="Andreopoulos W."/>
            <person name="Labutti K."/>
            <person name="Pangilinan J."/>
            <person name="Ruiz-Duenas F.J."/>
            <person name="Barrasa J.M."/>
            <person name="Sanchez-Garcia M."/>
            <person name="Camarero S."/>
            <person name="Miyauchi S."/>
            <person name="Serrano A."/>
            <person name="Linde D."/>
            <person name="Babiker R."/>
            <person name="Drula E."/>
            <person name="Ayuso-Fernandez I."/>
            <person name="Pacheco R."/>
            <person name="Padilla G."/>
            <person name="Ferreira P."/>
            <person name="Barriuso J."/>
            <person name="Kellner H."/>
            <person name="Castanera R."/>
            <person name="Alfaro M."/>
            <person name="Ramirez L."/>
            <person name="Pisabarro A.G."/>
            <person name="Kuo A."/>
            <person name="Tritt A."/>
            <person name="Lipzen A."/>
            <person name="He G."/>
            <person name="Yan M."/>
            <person name="Ng V."/>
            <person name="Cullen D."/>
            <person name="Martin F."/>
            <person name="Rosso M.-N."/>
            <person name="Henrissat B."/>
            <person name="Hibbett D."/>
            <person name="Martinez A.T."/>
            <person name="Grigoriev I.V."/>
        </authorList>
    </citation>
    <scope>NUCLEOTIDE SEQUENCE</scope>
    <source>
        <strain evidence="1">ATCC 90797</strain>
    </source>
</reference>
<comment type="caution">
    <text evidence="1">The sequence shown here is derived from an EMBL/GenBank/DDBJ whole genome shotgun (WGS) entry which is preliminary data.</text>
</comment>
<organism evidence="1 2">
    <name type="scientific">Pleurotus eryngii</name>
    <name type="common">Boletus of the steppes</name>
    <dbReference type="NCBI Taxonomy" id="5323"/>
    <lineage>
        <taxon>Eukaryota</taxon>
        <taxon>Fungi</taxon>
        <taxon>Dikarya</taxon>
        <taxon>Basidiomycota</taxon>
        <taxon>Agaricomycotina</taxon>
        <taxon>Agaricomycetes</taxon>
        <taxon>Agaricomycetidae</taxon>
        <taxon>Agaricales</taxon>
        <taxon>Pleurotineae</taxon>
        <taxon>Pleurotaceae</taxon>
        <taxon>Pleurotus</taxon>
    </lineage>
</organism>
<name>A0A9P5ZGE8_PLEER</name>
<proteinExistence type="predicted"/>